<organism evidence="1 2">
    <name type="scientific">Xylanibacter caecicola</name>
    <dbReference type="NCBI Taxonomy" id="2736294"/>
    <lineage>
        <taxon>Bacteria</taxon>
        <taxon>Pseudomonadati</taxon>
        <taxon>Bacteroidota</taxon>
        <taxon>Bacteroidia</taxon>
        <taxon>Bacteroidales</taxon>
        <taxon>Prevotellaceae</taxon>
        <taxon>Xylanibacter</taxon>
    </lineage>
</organism>
<gene>
    <name evidence="1" type="ORF">HPS54_08305</name>
</gene>
<evidence type="ECO:0000313" key="2">
    <source>
        <dbReference type="Proteomes" id="UP000820977"/>
    </source>
</evidence>
<dbReference type="EMBL" id="JABKKJ010000013">
    <property type="protein sequence ID" value="NPE25511.1"/>
    <property type="molecule type" value="Genomic_DNA"/>
</dbReference>
<accession>A0ABX2B259</accession>
<keyword evidence="2" id="KW-1185">Reference proteome</keyword>
<sequence length="774" mass="89327">MKYYIPTSNINLDNILQSECILPPTHYSQRISGYNNFEQIEQLRSFSSIVLFDYPVLFTINDTGRYNFPILIEIEDEYQSNDFEKMQEGVYVCNHAIQITPSNCRVYFFSKQAFNLTLINTKSNKSIKFFRKYIILPDTVGLNTKPFPKLSTLDCNPLPYEDKYIDKQKGAMYAYLLGQKLSLSADLASLLRLDQEIYNILTSLIATPSLSSTFGIKLSKLVEDYKKFDSFEKENQKIFDEGLDNALGERFKFLKGCFIGVLNKLGLWESCLDALCKKWNCHLLPNIDTLVSSSDYTMFRDEIERRTTNNIVKHQSNIKESLQGISVNGYNVVIENLNLVNKTIEYIIKDDLTPETLSAHRMTVFMGIMQAIVPIIKISIGEENWNTSVERDYINNLHAHIENPSVPFNINSINNEELKAITCFILRGHSFSDLTTILKLTAIEDYRASLVLWGTLCGYSGMNRDSIMSVLSDENYEEVYKKLFGKELGKITNIQAPVKSQTLTEDKEFNVEDYKFLLLKFDFKKDLEEFINAVINRNKSAKIGIADAVDYVCGNKPYKNAKKQCEIAKNAYKAYLLKGDKDMFTEYIKENVKTRKGQNDIFEHFGFTEVNKCKSTKLSKTKTESDLFSSTDKKEILGNDEIKIVTTKNVREKNENTSNIGEVSYKEKSIIENTTWINKSATMISDPRAKKQFIEDMEWFVGNHHDTYKDKKKGIVKGYYARHDCTNGRVIERLKVYMENKLKPRNEKMRWLAEIYAKIPTNNIIDYISKLYGI</sequence>
<proteinExistence type="predicted"/>
<name>A0ABX2B259_9BACT</name>
<comment type="caution">
    <text evidence="1">The sequence shown here is derived from an EMBL/GenBank/DDBJ whole genome shotgun (WGS) entry which is preliminary data.</text>
</comment>
<dbReference type="Proteomes" id="UP000820977">
    <property type="component" value="Unassembled WGS sequence"/>
</dbReference>
<evidence type="ECO:0000313" key="1">
    <source>
        <dbReference type="EMBL" id="NPE25511.1"/>
    </source>
</evidence>
<dbReference type="RefSeq" id="WP_172344978.1">
    <property type="nucleotide sequence ID" value="NZ_CATJFF010000097.1"/>
</dbReference>
<reference evidence="1 2" key="1">
    <citation type="submission" date="2020-05" db="EMBL/GenBank/DDBJ databases">
        <title>Distinct polysaccharide utilization as determinants for interspecies competition between intestinal Prevotella spp.</title>
        <authorList>
            <person name="Galvez E.J.C."/>
            <person name="Iljazovic A."/>
            <person name="Strowig T."/>
        </authorList>
    </citation>
    <scope>NUCLEOTIDE SEQUENCE [LARGE SCALE GENOMIC DNA]</scope>
    <source>
        <strain evidence="1 2">PCHR</strain>
    </source>
</reference>
<protein>
    <submittedName>
        <fullName evidence="1">Uncharacterized protein</fullName>
    </submittedName>
</protein>